<name>A0ABQ5QLE3_9ACTN</name>
<evidence type="ECO:0000313" key="2">
    <source>
        <dbReference type="Proteomes" id="UP001144280"/>
    </source>
</evidence>
<proteinExistence type="predicted"/>
<keyword evidence="2" id="KW-1185">Reference proteome</keyword>
<evidence type="ECO:0000313" key="1">
    <source>
        <dbReference type="EMBL" id="GLH95012.1"/>
    </source>
</evidence>
<reference evidence="1" key="1">
    <citation type="submission" date="2022-12" db="EMBL/GenBank/DDBJ databases">
        <title>New Phytohabitans aurantiacus sp. RD004123 nov., an actinomycete isolated from soil.</title>
        <authorList>
            <person name="Triningsih D.W."/>
            <person name="Harunari E."/>
            <person name="Igarashi Y."/>
        </authorList>
    </citation>
    <scope>NUCLEOTIDE SEQUENCE</scope>
    <source>
        <strain evidence="1">RD004123</strain>
    </source>
</reference>
<sequence length="176" mass="19616">MAASGLFGGLEVAEKPEVPPAVVNEVNRGEPWNVTVVRARLLSELGDLRLEKEGDRWFAIVADIEVTAPESRNDVSDIFSVSGVEGLLGDKPQHILKPQHIVAVRDASRVQYLNPNMPERIGFVWEQSGNAPIPTNVTITIYKKTYRASSLTDHMEWLDHEPRAQLEVPVEDKRSP</sequence>
<dbReference type="Proteomes" id="UP001144280">
    <property type="component" value="Unassembled WGS sequence"/>
</dbReference>
<gene>
    <name evidence="1" type="ORF">Pa4123_02840</name>
</gene>
<accession>A0ABQ5QLE3</accession>
<organism evidence="1 2">
    <name type="scientific">Phytohabitans aurantiacus</name>
    <dbReference type="NCBI Taxonomy" id="3016789"/>
    <lineage>
        <taxon>Bacteria</taxon>
        <taxon>Bacillati</taxon>
        <taxon>Actinomycetota</taxon>
        <taxon>Actinomycetes</taxon>
        <taxon>Micromonosporales</taxon>
        <taxon>Micromonosporaceae</taxon>
    </lineage>
</organism>
<dbReference type="EMBL" id="BSDI01000001">
    <property type="protein sequence ID" value="GLH95012.1"/>
    <property type="molecule type" value="Genomic_DNA"/>
</dbReference>
<comment type="caution">
    <text evidence="1">The sequence shown here is derived from an EMBL/GenBank/DDBJ whole genome shotgun (WGS) entry which is preliminary data.</text>
</comment>
<protein>
    <submittedName>
        <fullName evidence="1">Uncharacterized protein</fullName>
    </submittedName>
</protein>